<reference evidence="1 2" key="1">
    <citation type="journal article" date="2022" name="bioRxiv">
        <title>The genome of the oomycete Peronosclerospora sorghi, a cosmopolitan pathogen of maize and sorghum, is inflated with dispersed pseudogenes.</title>
        <authorList>
            <person name="Fletcher K."/>
            <person name="Martin F."/>
            <person name="Isakeit T."/>
            <person name="Cavanaugh K."/>
            <person name="Magill C."/>
            <person name="Michelmore R."/>
        </authorList>
    </citation>
    <scope>NUCLEOTIDE SEQUENCE [LARGE SCALE GENOMIC DNA]</scope>
    <source>
        <strain evidence="1">P6</strain>
    </source>
</reference>
<evidence type="ECO:0000313" key="1">
    <source>
        <dbReference type="EMBL" id="KAI9906710.1"/>
    </source>
</evidence>
<sequence length="100" mass="11226">MGIAVRCTSAVSKFVGSIYNRRVQGQNFRHVLELVSNSWSQPFVQKSEVLNHDYLCHKHYGDDKKSDAKRSDSIISSSDNGSTRQPVIINSNACPLKKML</sequence>
<keyword evidence="2" id="KW-1185">Reference proteome</keyword>
<dbReference type="EMBL" id="CM047587">
    <property type="protein sequence ID" value="KAI9906710.1"/>
    <property type="molecule type" value="Genomic_DNA"/>
</dbReference>
<organism evidence="1 2">
    <name type="scientific">Peronosclerospora sorghi</name>
    <dbReference type="NCBI Taxonomy" id="230839"/>
    <lineage>
        <taxon>Eukaryota</taxon>
        <taxon>Sar</taxon>
        <taxon>Stramenopiles</taxon>
        <taxon>Oomycota</taxon>
        <taxon>Peronosporomycetes</taxon>
        <taxon>Peronosporales</taxon>
        <taxon>Peronosporaceae</taxon>
        <taxon>Peronosclerospora</taxon>
    </lineage>
</organism>
<name>A0ACC0VL81_9STRA</name>
<evidence type="ECO:0000313" key="2">
    <source>
        <dbReference type="Proteomes" id="UP001163321"/>
    </source>
</evidence>
<comment type="caution">
    <text evidence="1">The sequence shown here is derived from an EMBL/GenBank/DDBJ whole genome shotgun (WGS) entry which is preliminary data.</text>
</comment>
<dbReference type="Proteomes" id="UP001163321">
    <property type="component" value="Chromosome 8"/>
</dbReference>
<accession>A0ACC0VL81</accession>
<protein>
    <submittedName>
        <fullName evidence="1">Uncharacterized protein</fullName>
    </submittedName>
</protein>
<proteinExistence type="predicted"/>
<gene>
    <name evidence="1" type="ORF">PsorP6_003874</name>
</gene>